<feature type="region of interest" description="Disordered" evidence="5">
    <location>
        <begin position="1694"/>
        <end position="1713"/>
    </location>
</feature>
<evidence type="ECO:0000256" key="5">
    <source>
        <dbReference type="SAM" id="MobiDB-lite"/>
    </source>
</evidence>
<name>A0AAV5S3Q0_MAUHU</name>
<feature type="domain" description="Proteasome component Ecm29 N-terminal" evidence="6">
    <location>
        <begin position="15"/>
        <end position="531"/>
    </location>
</feature>
<dbReference type="GO" id="GO:0060090">
    <property type="term" value="F:molecular adaptor activity"/>
    <property type="evidence" value="ECO:0007669"/>
    <property type="project" value="InterPro"/>
</dbReference>
<comment type="subcellular location">
    <subcellularLocation>
        <location evidence="1">Cytoplasm</location>
    </subcellularLocation>
</comment>
<keyword evidence="2" id="KW-0963">Cytoplasm</keyword>
<accession>A0AAV5S3Q0</accession>
<dbReference type="InterPro" id="IPR016024">
    <property type="entry name" value="ARM-type_fold"/>
</dbReference>
<dbReference type="Proteomes" id="UP001377567">
    <property type="component" value="Unassembled WGS sequence"/>
</dbReference>
<keyword evidence="9" id="KW-1185">Reference proteome</keyword>
<dbReference type="InterPro" id="IPR011989">
    <property type="entry name" value="ARM-like"/>
</dbReference>
<evidence type="ECO:0000259" key="6">
    <source>
        <dbReference type="Pfam" id="PF13001"/>
    </source>
</evidence>
<evidence type="ECO:0000256" key="1">
    <source>
        <dbReference type="ARBA" id="ARBA00004496"/>
    </source>
</evidence>
<proteinExistence type="predicted"/>
<keyword evidence="4" id="KW-0647">Proteasome</keyword>
<evidence type="ECO:0000256" key="3">
    <source>
        <dbReference type="ARBA" id="ARBA00022737"/>
    </source>
</evidence>
<evidence type="ECO:0000313" key="9">
    <source>
        <dbReference type="Proteomes" id="UP001377567"/>
    </source>
</evidence>
<comment type="caution">
    <text evidence="8">The sequence shown here is derived from an EMBL/GenBank/DDBJ whole genome shotgun (WGS) entry which is preliminary data.</text>
</comment>
<dbReference type="GO" id="GO:0036503">
    <property type="term" value="P:ERAD pathway"/>
    <property type="evidence" value="ECO:0007669"/>
    <property type="project" value="TreeGrafter"/>
</dbReference>
<dbReference type="GO" id="GO:0005634">
    <property type="term" value="C:nucleus"/>
    <property type="evidence" value="ECO:0007669"/>
    <property type="project" value="TreeGrafter"/>
</dbReference>
<sequence length="1868" mass="209895">MSSVSPAEQKELDLIEKVELRLALSDTTEKFEKSLGTFLAPLLLKLASPYSSVRQAVFNTLKHVLSRLSSLKELRLPVAALILQAKNPTLPPNTDPKNVRMYSLLLASKGIDRLTVTEQKALVPEVMRGMSQLPRDASARLFHILCKLLLQWTPPMKGSSEENEIKDLLRMDDKRDLDFILDLFTKFFMLRPARPNPQAGVIARGYTCPGLSIEDVSFFTYDAGATFTGEQMYEFKRAIFRFACNGLVDDDNQLVKFLSVACTDESNISDSAIQFLKRLQTPYEDRDFIDFLMKLYIGDKSVGIPPVKHELQERIMAILNNSIVATEDAERVLLICSIGLNSDFYKLKSLCLLFVRHVARNNHENLLTSDEKSRNSDYRTNIASLIRNNLHSEGWPKLQLGASTPQFSNAILQRRLQYETLGDILMKDGELTKDLSYIEFLFDSLKGDMSEFSVSIQESLVSASVHLRGLPESSKDKLRVLLKRNLSDDYELESDPEMKDKIMALRFISIKFANAAFEFSDPQARFFNILGTSRTNRFDVIEEAVKGLHPHWFRINEASLIKTYLKTEDILATKVKNVAFPSSRDMCNLIITELKEENENPTAVLRSTLNFAVRFMRQCIITEAVGKETTIIVQDEDWSVRIEKAVEVDPTVISLVSVFVQGMSDPWFAELLKILCTEFVQKSSNGEHTAMSKYDDPIFGQTFYLLTKFSNANILGSVEPLIMDLYSYLDGVSILTDERLELCSNILGVLATACADSITVTDIISRLDQENTSDISMREIFANSYILPRLFITNQTSNVTESRVLTLINTISNKILEQKSRKVLFGLMGQISKFGLLCHLPKAKREIIVKSTMELLKTRLLNDEVTTSLWGSIAVYSGEFGLVEEFYNTLFQTHTSKHVEFLFTAGESFSIIAGGWKSSVLIDQVDVGQYSQVVINELGSKFYQEQNVELVILKILDACNATKPSQRKASCIWLLSMVQFLKNNPVIIKYSKDIHLRFMKFLADNDDMIQDTASRGLAIIYEIGNNDLQEEMVKGLLKSFTNTTDTASMQSGSLDQETQLFEPGVMNTGDGSVSTYKDILNLASEVGDPSLVYKFMSLAKSTSLWSSRKGIAFGLGAIMSKSSLEKLLLNDQATASKLIPKLYRYRFDPFTTVSRTMTDIWNSLITDSATIISVYFDNILNELLSGMSNKEWRVREASTLGLLNLMQTQPENKFSDKILDIWTMGFRTMDDIKESVREAGLKFTTSLSKILARSIDVNKGVSPEKSKQILEIILPFFLGTKGINSDAEDVRKFALTTLLELVKNTGDSIKPFAPQLVYEFTLLFSSIEPQVINYLSLNANNYNVDSKVIDMHRKNGITGSPLYETIDKLVSRADDSNLLDFVDYSMKAVKKSIGLPSKVASAQLITLLTKRFTYQLTPYSGKLLKLCLLMLDDRNESVALSFAVTFGFVFRIASTDKCVKYSEKLVEKYSEDGTAEEATANKKVVGSVIESILDHAPSQFENIAGVFMPLIFIGSNDVNEENGKLFSKIWTDASSTGASTIKLYLDEILKLLSQNIASTNFDTRRTCAKSLLVVSEKVDNSISDVIKTSLFDLVIEALNCRTWDGKEMMTESLISLVQKFRTKVEHNPELKPRIDKTLKTEISRNNKAYVKKIIVPYATYLGLFKDNSGTVDELIKIVDEIITAVGAENLGSVEDAGKDGNGEVSQSDITKKSSKGNIETEEYILKLVNACVPFATISRSNVNFKIEYLQFVLEKLSTCLSNGYFIYTWRSQLACCDIGKALVENFSNLDHVDMPSVSNLLERHWAVTTKFCCTKETVENVKIQVIGFAALLVKKIPEFKPAVNESMRLLLDIDPTQRLTLELKNAGF</sequence>
<dbReference type="Pfam" id="PF13001">
    <property type="entry name" value="ECM29_N"/>
    <property type="match status" value="1"/>
</dbReference>
<evidence type="ECO:0000259" key="7">
    <source>
        <dbReference type="Pfam" id="PF24492"/>
    </source>
</evidence>
<dbReference type="Gene3D" id="1.25.10.10">
    <property type="entry name" value="Leucine-rich Repeat Variant"/>
    <property type="match status" value="2"/>
</dbReference>
<dbReference type="GO" id="GO:0005737">
    <property type="term" value="C:cytoplasm"/>
    <property type="evidence" value="ECO:0007669"/>
    <property type="project" value="UniProtKB-SubCell"/>
</dbReference>
<dbReference type="GO" id="GO:0000502">
    <property type="term" value="C:proteasome complex"/>
    <property type="evidence" value="ECO:0007669"/>
    <property type="project" value="UniProtKB-KW"/>
</dbReference>
<dbReference type="SUPFAM" id="SSF48371">
    <property type="entry name" value="ARM repeat"/>
    <property type="match status" value="3"/>
</dbReference>
<dbReference type="Pfam" id="PF23731">
    <property type="entry name" value="ARM_ECM29_C"/>
    <property type="match status" value="1"/>
</dbReference>
<dbReference type="PANTHER" id="PTHR23346:SF19">
    <property type="entry name" value="PROTEASOME ADAPTER AND SCAFFOLD PROTEIN ECM29"/>
    <property type="match status" value="1"/>
</dbReference>
<dbReference type="InterPro" id="IPR024372">
    <property type="entry name" value="Ecm29_N"/>
</dbReference>
<dbReference type="PANTHER" id="PTHR23346">
    <property type="entry name" value="TRANSLATIONAL ACTIVATOR GCN1-RELATED"/>
    <property type="match status" value="1"/>
</dbReference>
<feature type="domain" description="Proteasome adapter and scaffold protein ECM29 HEAT-repeat" evidence="7">
    <location>
        <begin position="1309"/>
        <end position="1469"/>
    </location>
</feature>
<dbReference type="Pfam" id="PF24492">
    <property type="entry name" value="HEAT_ECM29"/>
    <property type="match status" value="1"/>
</dbReference>
<dbReference type="EMBL" id="BTGD01000025">
    <property type="protein sequence ID" value="GMM58499.1"/>
    <property type="molecule type" value="Genomic_DNA"/>
</dbReference>
<reference evidence="8 9" key="1">
    <citation type="journal article" date="2023" name="Elife">
        <title>Identification of key yeast species and microbe-microbe interactions impacting larval growth of Drosophila in the wild.</title>
        <authorList>
            <person name="Mure A."/>
            <person name="Sugiura Y."/>
            <person name="Maeda R."/>
            <person name="Honda K."/>
            <person name="Sakurai N."/>
            <person name="Takahashi Y."/>
            <person name="Watada M."/>
            <person name="Katoh T."/>
            <person name="Gotoh A."/>
            <person name="Gotoh Y."/>
            <person name="Taniguchi I."/>
            <person name="Nakamura K."/>
            <person name="Hayashi T."/>
            <person name="Katayama T."/>
            <person name="Uemura T."/>
            <person name="Hattori Y."/>
        </authorList>
    </citation>
    <scope>NUCLEOTIDE SEQUENCE [LARGE SCALE GENOMIC DNA]</scope>
    <source>
        <strain evidence="8 9">KH-74</strain>
    </source>
</reference>
<evidence type="ECO:0000256" key="4">
    <source>
        <dbReference type="ARBA" id="ARBA00022942"/>
    </source>
</evidence>
<organism evidence="8 9">
    <name type="scientific">Maudiozyma humilis</name>
    <name type="common">Sour dough yeast</name>
    <name type="synonym">Kazachstania humilis</name>
    <dbReference type="NCBI Taxonomy" id="51915"/>
    <lineage>
        <taxon>Eukaryota</taxon>
        <taxon>Fungi</taxon>
        <taxon>Dikarya</taxon>
        <taxon>Ascomycota</taxon>
        <taxon>Saccharomycotina</taxon>
        <taxon>Saccharomycetes</taxon>
        <taxon>Saccharomycetales</taxon>
        <taxon>Saccharomycetaceae</taxon>
        <taxon>Maudiozyma</taxon>
    </lineage>
</organism>
<keyword evidence="3" id="KW-0677">Repeat</keyword>
<dbReference type="InterPro" id="IPR055443">
    <property type="entry name" value="HEAT_ECM29"/>
</dbReference>
<evidence type="ECO:0000256" key="2">
    <source>
        <dbReference type="ARBA" id="ARBA00022490"/>
    </source>
</evidence>
<protein>
    <submittedName>
        <fullName evidence="8">Ecm29 protein</fullName>
    </submittedName>
</protein>
<dbReference type="GO" id="GO:0043248">
    <property type="term" value="P:proteasome assembly"/>
    <property type="evidence" value="ECO:0007669"/>
    <property type="project" value="InterPro"/>
</dbReference>
<evidence type="ECO:0000313" key="8">
    <source>
        <dbReference type="EMBL" id="GMM58499.1"/>
    </source>
</evidence>
<gene>
    <name evidence="8" type="ORF">DAKH74_051160</name>
</gene>